<organism evidence="7 8">
    <name type="scientific">Patella caerulea</name>
    <name type="common">Rayed Mediterranean limpet</name>
    <dbReference type="NCBI Taxonomy" id="87958"/>
    <lineage>
        <taxon>Eukaryota</taxon>
        <taxon>Metazoa</taxon>
        <taxon>Spiralia</taxon>
        <taxon>Lophotrochozoa</taxon>
        <taxon>Mollusca</taxon>
        <taxon>Gastropoda</taxon>
        <taxon>Patellogastropoda</taxon>
        <taxon>Patelloidea</taxon>
        <taxon>Patellidae</taxon>
        <taxon>Patella</taxon>
    </lineage>
</organism>
<proteinExistence type="predicted"/>
<dbReference type="InterPro" id="IPR001179">
    <property type="entry name" value="PPIase_FKBP_dom"/>
</dbReference>
<protein>
    <recommendedName>
        <fullName evidence="2 5">peptidylprolyl isomerase</fullName>
        <ecNumber evidence="2 5">5.2.1.8</ecNumber>
    </recommendedName>
</protein>
<evidence type="ECO:0000256" key="1">
    <source>
        <dbReference type="ARBA" id="ARBA00000971"/>
    </source>
</evidence>
<keyword evidence="3 5" id="KW-0697">Rotamase</keyword>
<evidence type="ECO:0000256" key="2">
    <source>
        <dbReference type="ARBA" id="ARBA00013194"/>
    </source>
</evidence>
<dbReference type="PANTHER" id="PTHR10516">
    <property type="entry name" value="PEPTIDYL-PROLYL CIS-TRANS ISOMERASE"/>
    <property type="match status" value="1"/>
</dbReference>
<dbReference type="GO" id="GO:0003755">
    <property type="term" value="F:peptidyl-prolyl cis-trans isomerase activity"/>
    <property type="evidence" value="ECO:0007669"/>
    <property type="project" value="UniProtKB-KW"/>
</dbReference>
<dbReference type="AlphaFoldDB" id="A0AAN8JJQ6"/>
<keyword evidence="8" id="KW-1185">Reference proteome</keyword>
<evidence type="ECO:0000256" key="3">
    <source>
        <dbReference type="ARBA" id="ARBA00023110"/>
    </source>
</evidence>
<sequence>MSGFEKKTTKPGDGVTFAKKGDTVEVHYTGTLKDGTKFDSSRDRGRPFSFKLGKGEVIKGWDEGVAQMSKGERATLICPPEYAYGKAGAGGVIPPNATLTFDVEFLGVK</sequence>
<dbReference type="GO" id="GO:0005737">
    <property type="term" value="C:cytoplasm"/>
    <property type="evidence" value="ECO:0007669"/>
    <property type="project" value="TreeGrafter"/>
</dbReference>
<evidence type="ECO:0000313" key="8">
    <source>
        <dbReference type="Proteomes" id="UP001347796"/>
    </source>
</evidence>
<comment type="catalytic activity">
    <reaction evidence="1 5">
        <text>[protein]-peptidylproline (omega=180) = [protein]-peptidylproline (omega=0)</text>
        <dbReference type="Rhea" id="RHEA:16237"/>
        <dbReference type="Rhea" id="RHEA-COMP:10747"/>
        <dbReference type="Rhea" id="RHEA-COMP:10748"/>
        <dbReference type="ChEBI" id="CHEBI:83833"/>
        <dbReference type="ChEBI" id="CHEBI:83834"/>
        <dbReference type="EC" id="5.2.1.8"/>
    </reaction>
</comment>
<evidence type="ECO:0000313" key="7">
    <source>
        <dbReference type="EMBL" id="KAK6178862.1"/>
    </source>
</evidence>
<keyword evidence="4 5" id="KW-0413">Isomerase</keyword>
<name>A0AAN8JJQ6_PATCE</name>
<dbReference type="Pfam" id="PF00254">
    <property type="entry name" value="FKBP_C"/>
    <property type="match status" value="1"/>
</dbReference>
<dbReference type="EC" id="5.2.1.8" evidence="2 5"/>
<dbReference type="FunFam" id="3.10.50.40:FF:000025">
    <property type="entry name" value="Peptidylprolyl isomerase"/>
    <property type="match status" value="1"/>
</dbReference>
<evidence type="ECO:0000256" key="4">
    <source>
        <dbReference type="ARBA" id="ARBA00023235"/>
    </source>
</evidence>
<dbReference type="InterPro" id="IPR046357">
    <property type="entry name" value="PPIase_dom_sf"/>
</dbReference>
<dbReference type="SUPFAM" id="SSF54534">
    <property type="entry name" value="FKBP-like"/>
    <property type="match status" value="1"/>
</dbReference>
<dbReference type="PROSITE" id="PS50059">
    <property type="entry name" value="FKBP_PPIASE"/>
    <property type="match status" value="1"/>
</dbReference>
<comment type="caution">
    <text evidence="7">The sequence shown here is derived from an EMBL/GenBank/DDBJ whole genome shotgun (WGS) entry which is preliminary data.</text>
</comment>
<dbReference type="EMBL" id="JAZGQO010000008">
    <property type="protein sequence ID" value="KAK6178862.1"/>
    <property type="molecule type" value="Genomic_DNA"/>
</dbReference>
<dbReference type="InterPro" id="IPR050689">
    <property type="entry name" value="FKBP-type_PPIase"/>
</dbReference>
<evidence type="ECO:0000259" key="6">
    <source>
        <dbReference type="PROSITE" id="PS50059"/>
    </source>
</evidence>
<feature type="domain" description="PPIase FKBP-type" evidence="6">
    <location>
        <begin position="21"/>
        <end position="109"/>
    </location>
</feature>
<reference evidence="7 8" key="1">
    <citation type="submission" date="2024-01" db="EMBL/GenBank/DDBJ databases">
        <title>The genome of the rayed Mediterranean limpet Patella caerulea (Linnaeus, 1758).</title>
        <authorList>
            <person name="Anh-Thu Weber A."/>
            <person name="Halstead-Nussloch G."/>
        </authorList>
    </citation>
    <scope>NUCLEOTIDE SEQUENCE [LARGE SCALE GENOMIC DNA]</scope>
    <source>
        <strain evidence="7">AATW-2023a</strain>
        <tissue evidence="7">Whole specimen</tissue>
    </source>
</reference>
<gene>
    <name evidence="7" type="ORF">SNE40_011352</name>
</gene>
<dbReference type="Gene3D" id="3.10.50.40">
    <property type="match status" value="1"/>
</dbReference>
<dbReference type="PANTHER" id="PTHR10516:SF443">
    <property type="entry name" value="FK506-BINDING PROTEIN 59-RELATED"/>
    <property type="match status" value="1"/>
</dbReference>
<evidence type="ECO:0000256" key="5">
    <source>
        <dbReference type="PROSITE-ProRule" id="PRU00277"/>
    </source>
</evidence>
<dbReference type="Proteomes" id="UP001347796">
    <property type="component" value="Unassembled WGS sequence"/>
</dbReference>
<accession>A0AAN8JJQ6</accession>